<dbReference type="EMBL" id="LXQA010089936">
    <property type="protein sequence ID" value="MCI13862.1"/>
    <property type="molecule type" value="Genomic_DNA"/>
</dbReference>
<proteinExistence type="predicted"/>
<dbReference type="Proteomes" id="UP000265520">
    <property type="component" value="Unassembled WGS sequence"/>
</dbReference>
<reference evidence="2 3" key="1">
    <citation type="journal article" date="2018" name="Front. Plant Sci.">
        <title>Red Clover (Trifolium pratense) and Zigzag Clover (T. medium) - A Picture of Genomic Similarities and Differences.</title>
        <authorList>
            <person name="Dluhosova J."/>
            <person name="Istvanek J."/>
            <person name="Nedelnik J."/>
            <person name="Repkova J."/>
        </authorList>
    </citation>
    <scope>NUCLEOTIDE SEQUENCE [LARGE SCALE GENOMIC DNA]</scope>
    <source>
        <strain evidence="3">cv. 10/8</strain>
        <tissue evidence="2">Leaf</tissue>
    </source>
</reference>
<evidence type="ECO:0000313" key="2">
    <source>
        <dbReference type="EMBL" id="MCI13862.1"/>
    </source>
</evidence>
<keyword evidence="3" id="KW-1185">Reference proteome</keyword>
<organism evidence="2 3">
    <name type="scientific">Trifolium medium</name>
    <dbReference type="NCBI Taxonomy" id="97028"/>
    <lineage>
        <taxon>Eukaryota</taxon>
        <taxon>Viridiplantae</taxon>
        <taxon>Streptophyta</taxon>
        <taxon>Embryophyta</taxon>
        <taxon>Tracheophyta</taxon>
        <taxon>Spermatophyta</taxon>
        <taxon>Magnoliopsida</taxon>
        <taxon>eudicotyledons</taxon>
        <taxon>Gunneridae</taxon>
        <taxon>Pentapetalae</taxon>
        <taxon>rosids</taxon>
        <taxon>fabids</taxon>
        <taxon>Fabales</taxon>
        <taxon>Fabaceae</taxon>
        <taxon>Papilionoideae</taxon>
        <taxon>50 kb inversion clade</taxon>
        <taxon>NPAAA clade</taxon>
        <taxon>Hologalegina</taxon>
        <taxon>IRL clade</taxon>
        <taxon>Trifolieae</taxon>
        <taxon>Trifolium</taxon>
    </lineage>
</organism>
<feature type="region of interest" description="Disordered" evidence="1">
    <location>
        <begin position="20"/>
        <end position="78"/>
    </location>
</feature>
<feature type="compositionally biased region" description="Low complexity" evidence="1">
    <location>
        <begin position="45"/>
        <end position="56"/>
    </location>
</feature>
<dbReference type="AlphaFoldDB" id="A0A392PQ47"/>
<feature type="non-terminal residue" evidence="2">
    <location>
        <position position="156"/>
    </location>
</feature>
<comment type="caution">
    <text evidence="2">The sequence shown here is derived from an EMBL/GenBank/DDBJ whole genome shotgun (WGS) entry which is preliminary data.</text>
</comment>
<evidence type="ECO:0000256" key="1">
    <source>
        <dbReference type="SAM" id="MobiDB-lite"/>
    </source>
</evidence>
<evidence type="ECO:0000313" key="3">
    <source>
        <dbReference type="Proteomes" id="UP000265520"/>
    </source>
</evidence>
<protein>
    <submittedName>
        <fullName evidence="2">Protein gar2-like</fullName>
    </submittedName>
</protein>
<name>A0A392PQ47_9FABA</name>
<accession>A0A392PQ47</accession>
<sequence>MEETALMHKINDGFDALQIKAPKSKDAPIASTASTATEKKGKARVSSASTASGVSTKQKKPAVSKNIPPATKTKSEDVGMSEDEFTAMQASNPATALSLLLTKKCAQSQSSSEKTPSASTQFDTKVRSAVRHDSLLLKLHSDYVQKNVLESIEANP</sequence>